<dbReference type="EMBL" id="CM035438">
    <property type="protein sequence ID" value="KAH7285457.1"/>
    <property type="molecule type" value="Genomic_DNA"/>
</dbReference>
<comment type="caution">
    <text evidence="2">The sequence shown here is derived from an EMBL/GenBank/DDBJ whole genome shotgun (WGS) entry which is preliminary data.</text>
</comment>
<dbReference type="OrthoDB" id="10478444at2759"/>
<reference evidence="2" key="1">
    <citation type="submission" date="2021-08" db="EMBL/GenBank/DDBJ databases">
        <title>WGS assembly of Ceratopteris richardii.</title>
        <authorList>
            <person name="Marchant D.B."/>
            <person name="Chen G."/>
            <person name="Jenkins J."/>
            <person name="Shu S."/>
            <person name="Leebens-Mack J."/>
            <person name="Grimwood J."/>
            <person name="Schmutz J."/>
            <person name="Soltis P."/>
            <person name="Soltis D."/>
            <person name="Chen Z.-H."/>
        </authorList>
    </citation>
    <scope>NUCLEOTIDE SEQUENCE</scope>
    <source>
        <strain evidence="2">Whitten #5841</strain>
        <tissue evidence="2">Leaf</tissue>
    </source>
</reference>
<feature type="region of interest" description="Disordered" evidence="1">
    <location>
        <begin position="71"/>
        <end position="105"/>
    </location>
</feature>
<evidence type="ECO:0000313" key="2">
    <source>
        <dbReference type="EMBL" id="KAH7285457.1"/>
    </source>
</evidence>
<gene>
    <name evidence="2" type="ORF">KP509_33G029000</name>
</gene>
<sequence>MERCNRGHNLKGLEDPEVGSIVQADSPEKPLSSITFNGLGHSSGTSLYWTSMLKLMEEAAPVFSVTHSMDNIMPDANTGHSHPQPMEKSTPPPSSSSPSSSSVHDQPLDMMVYCNGIHSTDPDSSVWTEEFLNGSIGESKNCHVGNQPDTCSDDGLHELLYPRTVLELLLSDEPKCDQIPYSWSDIIQHTLSGNPNKPNFGLPVTLDKPTGDHNYDTANSQSTQVADIRLPQYFQNFSRFSCTDDRLSSSTASSTLSDCTTDQWAPAITSGSHYEHSQTQPSARHQNASFTNVQQVDRRRISAALFRSIENGNGIPSPHLQQNLHEQKATMNATSQMGFRNTDLTNDDYEEKPVLGNNICCDAQINANDRISHHHQQHIYESNTAATYSNNLKHSHRLSQIQCKPEPAFGTHNGITYTHGVANSIRGYNTQAQSQQHQRQYQPFQKIGKRLEDKIKVLADWSMDGTDISLS</sequence>
<protein>
    <submittedName>
        <fullName evidence="2">Uncharacterized protein</fullName>
    </submittedName>
</protein>
<feature type="region of interest" description="Disordered" evidence="1">
    <location>
        <begin position="271"/>
        <end position="294"/>
    </location>
</feature>
<evidence type="ECO:0000256" key="1">
    <source>
        <dbReference type="SAM" id="MobiDB-lite"/>
    </source>
</evidence>
<dbReference type="Proteomes" id="UP000825935">
    <property type="component" value="Chromosome 33"/>
</dbReference>
<evidence type="ECO:0000313" key="3">
    <source>
        <dbReference type="Proteomes" id="UP000825935"/>
    </source>
</evidence>
<organism evidence="2 3">
    <name type="scientific">Ceratopteris richardii</name>
    <name type="common">Triangle waterfern</name>
    <dbReference type="NCBI Taxonomy" id="49495"/>
    <lineage>
        <taxon>Eukaryota</taxon>
        <taxon>Viridiplantae</taxon>
        <taxon>Streptophyta</taxon>
        <taxon>Embryophyta</taxon>
        <taxon>Tracheophyta</taxon>
        <taxon>Polypodiopsida</taxon>
        <taxon>Polypodiidae</taxon>
        <taxon>Polypodiales</taxon>
        <taxon>Pteridineae</taxon>
        <taxon>Pteridaceae</taxon>
        <taxon>Parkerioideae</taxon>
        <taxon>Ceratopteris</taxon>
    </lineage>
</organism>
<name>A0A8T2QN78_CERRI</name>
<dbReference type="AlphaFoldDB" id="A0A8T2QN78"/>
<keyword evidence="3" id="KW-1185">Reference proteome</keyword>
<proteinExistence type="predicted"/>
<accession>A0A8T2QN78</accession>